<organism evidence="2">
    <name type="scientific">Salmonella enterica</name>
    <name type="common">Salmonella choleraesuis</name>
    <dbReference type="NCBI Taxonomy" id="28901"/>
    <lineage>
        <taxon>Bacteria</taxon>
        <taxon>Pseudomonadati</taxon>
        <taxon>Pseudomonadota</taxon>
        <taxon>Gammaproteobacteria</taxon>
        <taxon>Enterobacterales</taxon>
        <taxon>Enterobacteriaceae</taxon>
        <taxon>Salmonella</taxon>
    </lineage>
</organism>
<dbReference type="AlphaFoldDB" id="A0A747XFV8"/>
<gene>
    <name evidence="2" type="ORF">G8O00_000575</name>
</gene>
<feature type="compositionally biased region" description="Low complexity" evidence="1">
    <location>
        <begin position="21"/>
        <end position="34"/>
    </location>
</feature>
<reference evidence="2" key="1">
    <citation type="journal article" date="2018" name="Genome Biol.">
        <title>SKESA: strategic k-mer extension for scrupulous assemblies.</title>
        <authorList>
            <person name="Souvorov A."/>
            <person name="Agarwala R."/>
            <person name="Lipman D.J."/>
        </authorList>
    </citation>
    <scope>NUCLEOTIDE SEQUENCE</scope>
    <source>
        <strain evidence="2">MA.CK_98/00011163</strain>
    </source>
</reference>
<dbReference type="EMBL" id="DAAVHS010000001">
    <property type="protein sequence ID" value="HAF4697240.1"/>
    <property type="molecule type" value="Genomic_DNA"/>
</dbReference>
<proteinExistence type="predicted"/>
<name>A0A747XFV8_SALER</name>
<accession>A0A747XFV8</accession>
<evidence type="ECO:0000256" key="1">
    <source>
        <dbReference type="SAM" id="MobiDB-lite"/>
    </source>
</evidence>
<protein>
    <submittedName>
        <fullName evidence="2">Uncharacterized protein</fullName>
    </submittedName>
</protein>
<evidence type="ECO:0000313" key="2">
    <source>
        <dbReference type="EMBL" id="HAF4697240.1"/>
    </source>
</evidence>
<sequence>MAGREFAGDAGLAVLMGVGAKSSASSGTSSPYSGGTSGGSLGSSYNDK</sequence>
<feature type="region of interest" description="Disordered" evidence="1">
    <location>
        <begin position="21"/>
        <end position="48"/>
    </location>
</feature>
<reference evidence="2" key="2">
    <citation type="submission" date="2020-02" db="EMBL/GenBank/DDBJ databases">
        <authorList>
            <consortium name="NCBI Pathogen Detection Project"/>
        </authorList>
    </citation>
    <scope>NUCLEOTIDE SEQUENCE</scope>
    <source>
        <strain evidence="2">MA.CK_98/00011163</strain>
    </source>
</reference>
<comment type="caution">
    <text evidence="2">The sequence shown here is derived from an EMBL/GenBank/DDBJ whole genome shotgun (WGS) entry which is preliminary data.</text>
</comment>